<evidence type="ECO:0000313" key="7">
    <source>
        <dbReference type="EMBL" id="TMI88806.1"/>
    </source>
</evidence>
<keyword evidence="3 6" id="KW-0812">Transmembrane</keyword>
<name>A0A537K015_9BACT</name>
<dbReference type="PANTHER" id="PTHR43370">
    <property type="entry name" value="SUGAR ABC TRANSPORTER INTEGRAL MEMBRANE PROTEIN-RELATED"/>
    <property type="match status" value="1"/>
</dbReference>
<dbReference type="GO" id="GO:0005886">
    <property type="term" value="C:plasma membrane"/>
    <property type="evidence" value="ECO:0007669"/>
    <property type="project" value="UniProtKB-SubCell"/>
</dbReference>
<dbReference type="Proteomes" id="UP000318509">
    <property type="component" value="Unassembled WGS sequence"/>
</dbReference>
<dbReference type="Pfam" id="PF02653">
    <property type="entry name" value="BPD_transp_2"/>
    <property type="match status" value="1"/>
</dbReference>
<evidence type="ECO:0000256" key="3">
    <source>
        <dbReference type="ARBA" id="ARBA00022692"/>
    </source>
</evidence>
<organism evidence="7 8">
    <name type="scientific">Candidatus Segetimicrobium genomatis</name>
    <dbReference type="NCBI Taxonomy" id="2569760"/>
    <lineage>
        <taxon>Bacteria</taxon>
        <taxon>Bacillati</taxon>
        <taxon>Candidatus Sysuimicrobiota</taxon>
        <taxon>Candidatus Sysuimicrobiia</taxon>
        <taxon>Candidatus Sysuimicrobiales</taxon>
        <taxon>Candidatus Segetimicrobiaceae</taxon>
        <taxon>Candidatus Segetimicrobium</taxon>
    </lineage>
</organism>
<dbReference type="InterPro" id="IPR001851">
    <property type="entry name" value="ABC_transp_permease"/>
</dbReference>
<reference evidence="7 8" key="1">
    <citation type="journal article" date="2019" name="Nat. Microbiol.">
        <title>Mediterranean grassland soil C-N compound turnover is dependent on rainfall and depth, and is mediated by genomically divergent microorganisms.</title>
        <authorList>
            <person name="Diamond S."/>
            <person name="Andeer P.F."/>
            <person name="Li Z."/>
            <person name="Crits-Christoph A."/>
            <person name="Burstein D."/>
            <person name="Anantharaman K."/>
            <person name="Lane K.R."/>
            <person name="Thomas B.C."/>
            <person name="Pan C."/>
            <person name="Northen T.R."/>
            <person name="Banfield J.F."/>
        </authorList>
    </citation>
    <scope>NUCLEOTIDE SEQUENCE [LARGE SCALE GENOMIC DNA]</scope>
    <source>
        <strain evidence="7">NP_3</strain>
    </source>
</reference>
<feature type="transmembrane region" description="Helical" evidence="6">
    <location>
        <begin position="74"/>
        <end position="93"/>
    </location>
</feature>
<feature type="transmembrane region" description="Helical" evidence="6">
    <location>
        <begin position="127"/>
        <end position="147"/>
    </location>
</feature>
<keyword evidence="5 6" id="KW-0472">Membrane</keyword>
<evidence type="ECO:0000313" key="8">
    <source>
        <dbReference type="Proteomes" id="UP000318509"/>
    </source>
</evidence>
<evidence type="ECO:0000256" key="5">
    <source>
        <dbReference type="ARBA" id="ARBA00023136"/>
    </source>
</evidence>
<feature type="transmembrane region" description="Helical" evidence="6">
    <location>
        <begin position="167"/>
        <end position="193"/>
    </location>
</feature>
<evidence type="ECO:0000256" key="2">
    <source>
        <dbReference type="ARBA" id="ARBA00022475"/>
    </source>
</evidence>
<accession>A0A537K015</accession>
<comment type="caution">
    <text evidence="7">The sequence shown here is derived from an EMBL/GenBank/DDBJ whole genome shotgun (WGS) entry which is preliminary data.</text>
</comment>
<dbReference type="GO" id="GO:0022857">
    <property type="term" value="F:transmembrane transporter activity"/>
    <property type="evidence" value="ECO:0007669"/>
    <property type="project" value="InterPro"/>
</dbReference>
<keyword evidence="4 6" id="KW-1133">Transmembrane helix</keyword>
<keyword evidence="2" id="KW-1003">Cell membrane</keyword>
<feature type="transmembrane region" description="Helical" evidence="6">
    <location>
        <begin position="42"/>
        <end position="62"/>
    </location>
</feature>
<evidence type="ECO:0000256" key="1">
    <source>
        <dbReference type="ARBA" id="ARBA00004651"/>
    </source>
</evidence>
<dbReference type="EMBL" id="VBAK01000135">
    <property type="protein sequence ID" value="TMI88806.1"/>
    <property type="molecule type" value="Genomic_DNA"/>
</dbReference>
<comment type="subcellular location">
    <subcellularLocation>
        <location evidence="1">Cell membrane</location>
        <topology evidence="1">Multi-pass membrane protein</topology>
    </subcellularLocation>
</comment>
<gene>
    <name evidence="7" type="ORF">E6H00_11610</name>
</gene>
<evidence type="ECO:0000256" key="4">
    <source>
        <dbReference type="ARBA" id="ARBA00022989"/>
    </source>
</evidence>
<dbReference type="AlphaFoldDB" id="A0A537K015"/>
<protein>
    <submittedName>
        <fullName evidence="7">ABC transporter permease</fullName>
    </submittedName>
</protein>
<dbReference type="PANTHER" id="PTHR43370:SF2">
    <property type="entry name" value="ABC TRANSPORTER PERMEASE PROTEIN"/>
    <property type="match status" value="1"/>
</dbReference>
<proteinExistence type="predicted"/>
<evidence type="ECO:0000256" key="6">
    <source>
        <dbReference type="SAM" id="Phobius"/>
    </source>
</evidence>
<feature type="transmembrane region" description="Helical" evidence="6">
    <location>
        <begin position="205"/>
        <end position="229"/>
    </location>
</feature>
<feature type="transmembrane region" description="Helical" evidence="6">
    <location>
        <begin position="249"/>
        <end position="266"/>
    </location>
</feature>
<dbReference type="CDD" id="cd06580">
    <property type="entry name" value="TM_PBP1_transp_TpRbsC_like"/>
    <property type="match status" value="1"/>
</dbReference>
<sequence>MLASLGEALTEHSGVQNLGIEGLMLIGALTAFWASVHLGTPWAGVIAAVVVAGGVGLVYASLTVSLGTDQVVTGLALNILAAGLTSYLGRALVGLPPRASFGSVPIPGLSHIPVLGPVFFHQTIFTYASYLMVPALTLALFHTRWGLHLRAVGESPGTADAAGLSVVGFRYAATILGAALVGMAGANISTAVANAWTDNLTGGRGWIALALVIFAGWQPVRVMLGAYLFGVVETLAFHAQALGLPISSYLLQTLPYLFTAAVLALSGGRAIRLRLGAPAALGQSWFRE</sequence>